<feature type="transmembrane region" description="Helical" evidence="7">
    <location>
        <begin position="362"/>
        <end position="382"/>
    </location>
</feature>
<comment type="similarity">
    <text evidence="2">Belongs to the major facilitator superfamily. Proton-dependent oligopeptide transporter (POT/PTR) (TC 2.A.17) family.</text>
</comment>
<feature type="transmembrane region" description="Helical" evidence="7">
    <location>
        <begin position="101"/>
        <end position="124"/>
    </location>
</feature>
<feature type="transmembrane region" description="Helical" evidence="7">
    <location>
        <begin position="531"/>
        <end position="551"/>
    </location>
</feature>
<comment type="subcellular location">
    <subcellularLocation>
        <location evidence="1">Membrane</location>
        <topology evidence="1">Multi-pass membrane protein</topology>
    </subcellularLocation>
</comment>
<feature type="transmembrane region" description="Helical" evidence="7">
    <location>
        <begin position="176"/>
        <end position="195"/>
    </location>
</feature>
<dbReference type="InterPro" id="IPR036259">
    <property type="entry name" value="MFS_trans_sf"/>
</dbReference>
<evidence type="ECO:0000256" key="2">
    <source>
        <dbReference type="ARBA" id="ARBA00005982"/>
    </source>
</evidence>
<keyword evidence="5 7" id="KW-1133">Transmembrane helix</keyword>
<feature type="transmembrane region" description="Helical" evidence="7">
    <location>
        <begin position="443"/>
        <end position="465"/>
    </location>
</feature>
<name>A0A1S6YCP6_PINPS</name>
<evidence type="ECO:0000256" key="4">
    <source>
        <dbReference type="ARBA" id="ARBA00022692"/>
    </source>
</evidence>
<dbReference type="PROSITE" id="PS01022">
    <property type="entry name" value="PTR2_1"/>
    <property type="match status" value="1"/>
</dbReference>
<reference evidence="8" key="1">
    <citation type="submission" date="2016-10" db="EMBL/GenBank/DDBJ databases">
        <title>Molecular fundamentals of nitrogen uptake and transport in trees.</title>
        <authorList>
            <person name="Castro-Rodriguez V."/>
            <person name="Canas R.A."/>
            <person name="de la Torre F."/>
            <person name="Pascual B."/>
            <person name="Avila C."/>
            <person name="Canovas F.M."/>
        </authorList>
    </citation>
    <scope>NUCLEOTIDE SEQUENCE</scope>
</reference>
<proteinExistence type="evidence at transcript level"/>
<protein>
    <submittedName>
        <fullName evidence="8">NPF family transporter</fullName>
    </submittedName>
</protein>
<dbReference type="Pfam" id="PF00854">
    <property type="entry name" value="PTR2"/>
    <property type="match status" value="1"/>
</dbReference>
<evidence type="ECO:0000256" key="3">
    <source>
        <dbReference type="ARBA" id="ARBA00022553"/>
    </source>
</evidence>
<accession>A0A1S6YCP6</accession>
<dbReference type="InterPro" id="IPR000109">
    <property type="entry name" value="POT_fam"/>
</dbReference>
<feature type="transmembrane region" description="Helical" evidence="7">
    <location>
        <begin position="486"/>
        <end position="506"/>
    </location>
</feature>
<evidence type="ECO:0000256" key="1">
    <source>
        <dbReference type="ARBA" id="ARBA00004141"/>
    </source>
</evidence>
<dbReference type="InterPro" id="IPR044739">
    <property type="entry name" value="NRT1/PTR"/>
</dbReference>
<dbReference type="SUPFAM" id="SSF103473">
    <property type="entry name" value="MFS general substrate transporter"/>
    <property type="match status" value="1"/>
</dbReference>
<dbReference type="EMBL" id="KX986725">
    <property type="protein sequence ID" value="AQX43142.1"/>
    <property type="molecule type" value="mRNA"/>
</dbReference>
<feature type="transmembrane region" description="Helical" evidence="7">
    <location>
        <begin position="403"/>
        <end position="423"/>
    </location>
</feature>
<sequence length="579" mass="64797">MKDHHPSSSSGFVGDGSVDLHGRSVSRAHTGRWKASLLIIGVEIAERFAYTGIRSNLVTYLTDVLRESTATAAKNVNDWSGVASMLPFLGAFVADSYLGRYWTIVVTSVIYLLGFILVTLSASLTSLKQAGIFFFSIYLVALGQGGFKPCLQAFGADQFDEDDPEENKYKSSFFNWWYFSICIGTLTGFAILTYIQDDIGWGLGFGIPAVAMAIALFIFLCGTKLYRHKLPGGSPLTRIVHVFVATFYKWNVSTSYQEENNVARIEEREASIFGPRRQQLRTDQFRFLDKATVEDELDHECKTTFNWRLCTVQEVEEVKDVLGLLPIWMACLMYGVVFAQSSTFFTKQGSTMDRKIGTHFEIPAASLQCFTSLSILLLVPVYDRIFVPIARRLTGNERGITMLQRIGTGMFFSIISMIVAALIEIRRIEVAKDSGLIDLPNATIPLSIFLLLPQYVLFGIADVFAMVGMQEFFYDQMPDTMKSLGIAVNLSVVGVSSFISSILISVTEKVSCRSKGGCWFTNNLNKAHLDYFYWLLASLSAINLCIYMFLASCYQYKNAQKDISYEDEESLSERPLLPS</sequence>
<organism evidence="8">
    <name type="scientific">Pinus pinaster</name>
    <name type="common">Maritime pine</name>
    <dbReference type="NCBI Taxonomy" id="71647"/>
    <lineage>
        <taxon>Eukaryota</taxon>
        <taxon>Viridiplantae</taxon>
        <taxon>Streptophyta</taxon>
        <taxon>Embryophyta</taxon>
        <taxon>Tracheophyta</taxon>
        <taxon>Spermatophyta</taxon>
        <taxon>Pinopsida</taxon>
        <taxon>Pinidae</taxon>
        <taxon>Conifers I</taxon>
        <taxon>Pinales</taxon>
        <taxon>Pinaceae</taxon>
        <taxon>Pinus</taxon>
        <taxon>Pinus subgen. Pinus</taxon>
    </lineage>
</organism>
<dbReference type="GO" id="GO:0071916">
    <property type="term" value="F:dipeptide transmembrane transporter activity"/>
    <property type="evidence" value="ECO:0007669"/>
    <property type="project" value="InterPro"/>
</dbReference>
<dbReference type="GO" id="GO:0042937">
    <property type="term" value="F:tripeptide transmembrane transporter activity"/>
    <property type="evidence" value="ECO:0007669"/>
    <property type="project" value="InterPro"/>
</dbReference>
<dbReference type="AlphaFoldDB" id="A0A1S6YCP6"/>
<evidence type="ECO:0000256" key="7">
    <source>
        <dbReference type="SAM" id="Phobius"/>
    </source>
</evidence>
<evidence type="ECO:0000256" key="6">
    <source>
        <dbReference type="ARBA" id="ARBA00023136"/>
    </source>
</evidence>
<dbReference type="InterPro" id="IPR018456">
    <property type="entry name" value="PTR2_symporter_CS"/>
</dbReference>
<dbReference type="GO" id="GO:0016020">
    <property type="term" value="C:membrane"/>
    <property type="evidence" value="ECO:0007669"/>
    <property type="project" value="UniProtKB-SubCell"/>
</dbReference>
<dbReference type="PANTHER" id="PTHR11654">
    <property type="entry name" value="OLIGOPEPTIDE TRANSPORTER-RELATED"/>
    <property type="match status" value="1"/>
</dbReference>
<evidence type="ECO:0000313" key="8">
    <source>
        <dbReference type="EMBL" id="AQX43142.1"/>
    </source>
</evidence>
<keyword evidence="3" id="KW-0597">Phosphoprotein</keyword>
<dbReference type="CDD" id="cd17417">
    <property type="entry name" value="MFS_NPF5"/>
    <property type="match status" value="1"/>
</dbReference>
<feature type="transmembrane region" description="Helical" evidence="7">
    <location>
        <begin position="321"/>
        <end position="342"/>
    </location>
</feature>
<gene>
    <name evidence="8" type="primary">NPF5.1</name>
</gene>
<keyword evidence="6 7" id="KW-0472">Membrane</keyword>
<feature type="transmembrane region" description="Helical" evidence="7">
    <location>
        <begin position="130"/>
        <end position="147"/>
    </location>
</feature>
<dbReference type="Gene3D" id="1.20.1250.20">
    <property type="entry name" value="MFS general substrate transporter like domains"/>
    <property type="match status" value="1"/>
</dbReference>
<keyword evidence="4 7" id="KW-0812">Transmembrane</keyword>
<evidence type="ECO:0000256" key="5">
    <source>
        <dbReference type="ARBA" id="ARBA00022989"/>
    </source>
</evidence>
<feature type="transmembrane region" description="Helical" evidence="7">
    <location>
        <begin position="201"/>
        <end position="221"/>
    </location>
</feature>